<dbReference type="HOGENOM" id="CLU_007692_0_0_1"/>
<feature type="compositionally biased region" description="Basic residues" evidence="1">
    <location>
        <begin position="35"/>
        <end position="44"/>
    </location>
</feature>
<gene>
    <name evidence="2" type="ORF">A1O3_09726</name>
</gene>
<keyword evidence="3" id="KW-1185">Reference proteome</keyword>
<dbReference type="RefSeq" id="XP_007738010.1">
    <property type="nucleotide sequence ID" value="XM_007739820.1"/>
</dbReference>
<feature type="region of interest" description="Disordered" evidence="1">
    <location>
        <begin position="946"/>
        <end position="978"/>
    </location>
</feature>
<feature type="compositionally biased region" description="Polar residues" evidence="1">
    <location>
        <begin position="336"/>
        <end position="355"/>
    </location>
</feature>
<feature type="compositionally biased region" description="Polar residues" evidence="1">
    <location>
        <begin position="409"/>
        <end position="421"/>
    </location>
</feature>
<evidence type="ECO:0000256" key="1">
    <source>
        <dbReference type="SAM" id="MobiDB-lite"/>
    </source>
</evidence>
<evidence type="ECO:0000313" key="2">
    <source>
        <dbReference type="EMBL" id="EXJ77500.1"/>
    </source>
</evidence>
<evidence type="ECO:0000313" key="3">
    <source>
        <dbReference type="Proteomes" id="UP000019478"/>
    </source>
</evidence>
<feature type="region of interest" description="Disordered" evidence="1">
    <location>
        <begin position="663"/>
        <end position="703"/>
    </location>
</feature>
<dbReference type="AlphaFoldDB" id="W9XJH9"/>
<dbReference type="EMBL" id="AMGY01000010">
    <property type="protein sequence ID" value="EXJ77500.1"/>
    <property type="molecule type" value="Genomic_DNA"/>
</dbReference>
<feature type="region of interest" description="Disordered" evidence="1">
    <location>
        <begin position="494"/>
        <end position="524"/>
    </location>
</feature>
<protein>
    <submittedName>
        <fullName evidence="2">Uncharacterized protein</fullName>
    </submittedName>
</protein>
<reference evidence="2 3" key="1">
    <citation type="submission" date="2013-03" db="EMBL/GenBank/DDBJ databases">
        <title>The Genome Sequence of Capronia epimyces CBS 606.96.</title>
        <authorList>
            <consortium name="The Broad Institute Genomics Platform"/>
            <person name="Cuomo C."/>
            <person name="de Hoog S."/>
            <person name="Gorbushina A."/>
            <person name="Walker B."/>
            <person name="Young S.K."/>
            <person name="Zeng Q."/>
            <person name="Gargeya S."/>
            <person name="Fitzgerald M."/>
            <person name="Haas B."/>
            <person name="Abouelleil A."/>
            <person name="Allen A.W."/>
            <person name="Alvarado L."/>
            <person name="Arachchi H.M."/>
            <person name="Berlin A.M."/>
            <person name="Chapman S.B."/>
            <person name="Gainer-Dewar J."/>
            <person name="Goldberg J."/>
            <person name="Griggs A."/>
            <person name="Gujja S."/>
            <person name="Hansen M."/>
            <person name="Howarth C."/>
            <person name="Imamovic A."/>
            <person name="Ireland A."/>
            <person name="Larimer J."/>
            <person name="McCowan C."/>
            <person name="Murphy C."/>
            <person name="Pearson M."/>
            <person name="Poon T.W."/>
            <person name="Priest M."/>
            <person name="Roberts A."/>
            <person name="Saif S."/>
            <person name="Shea T."/>
            <person name="Sisk P."/>
            <person name="Sykes S."/>
            <person name="Wortman J."/>
            <person name="Nusbaum C."/>
            <person name="Birren B."/>
        </authorList>
    </citation>
    <scope>NUCLEOTIDE SEQUENCE [LARGE SCALE GENOMIC DNA]</scope>
    <source>
        <strain evidence="2 3">CBS 606.96</strain>
    </source>
</reference>
<feature type="region of interest" description="Disordered" evidence="1">
    <location>
        <begin position="735"/>
        <end position="760"/>
    </location>
</feature>
<feature type="compositionally biased region" description="Basic and acidic residues" evidence="1">
    <location>
        <begin position="751"/>
        <end position="760"/>
    </location>
</feature>
<feature type="region of interest" description="Disordered" evidence="1">
    <location>
        <begin position="1"/>
        <end position="50"/>
    </location>
</feature>
<sequence length="1085" mass="118442">MPTRRQQSLDVDFQFGQAGKERKQPGRLEQLGSHVRQKLSKSKLSKNSSTGISLQRLGVENPEAALSQRSTGLLELLMPRGGSEGGYDSDAKSIQTAMLKASDGTTIRSPQAAEDLVRTAGRPTSLEGVPTSQSSVDGIPGGQHTHRSPSSLSTPSKTLFTKIVLEDDNQSPTRVLQRLSVGLASGTIKLGDVNGLSGNLNQQESPSSQKRRNDLEFEKALRRLSTTVAAARTESLESNAENARNSLLATLDPSLINFISKFGELKSIDCSRRSSQENAVDKGQTAQKLEMADQSPMEISVLGDGSVMRKDMASLTNSERSSIHLYNMRISQRLASPSVNASGSRPETSRTSIEQAKNELTEGWPADSRLSLTERRPGWVATEHNKRPSDPRTRRLFEDVMAADKSKSQLRNVVSASSNPGTKLVGHDDASSFYWSDGEVSEDRSRQRSTRRNPNSLAVAGRSESISLPVSSSGGSMGHVSVAGEGVWFGRRSSQMRRQGDDDGQLKLHPQRQRSASMPTGNKFSLIAVGTAPRRDRGPTDDYETLSEISTDQIQDTRREQLTEVSVQAVRDVYDERMSDIDPDTISATRKLDSSLTEFDPFSQSTKRRSLGSSDLLPGNGRQRTESSQGANGFSGSEGRYPETTTDMWRRTLKQAIDKPQDEMLGGFLTAPKFDRNGRRRSSASSYSTAKSDQEAVTAESVNVPDKRSLQQVQVSMSAVQPQSLKLGQTPRLDMRRSGLGLKGGGQVKRATGEKKASKKKSLLDLGKRFTTLGLSTQGETGHGTSTPFRDLLGRWGRFPSYSREARCGPAGASEGVAVRDFALECSDENAPSYVRAQQTSWNRNRSALTLGLHRPPSRRRLPFGRKVRMDKRKSKSLDLLRSSINTPGFLGPRTKKTGTGLVDKWKRAYRSSSSDLRAYTQTYGHRSSISMSASVEYPELEIIAGHDGSQDSPCQEHHRRGEVGGPPGPPQASTGALPWTNMYRECVGSLSALKSDVDLQQMNQVDEAKHRDGRQSSGEMKSTDLRSSTVDFEVQLGREHEAVREGLIRKIENIGKEGSPDGTPDGTPDGLDGGGMKGKPVKQD</sequence>
<name>W9XJH9_9EURO</name>
<feature type="compositionally biased region" description="Low complexity" evidence="1">
    <location>
        <begin position="1061"/>
        <end position="1071"/>
    </location>
</feature>
<feature type="compositionally biased region" description="Polar residues" evidence="1">
    <location>
        <begin position="1016"/>
        <end position="1031"/>
    </location>
</feature>
<dbReference type="GeneID" id="19173810"/>
<feature type="region of interest" description="Disordered" evidence="1">
    <location>
        <begin position="123"/>
        <end position="155"/>
    </location>
</feature>
<feature type="region of interest" description="Disordered" evidence="1">
    <location>
        <begin position="336"/>
        <end position="394"/>
    </location>
</feature>
<dbReference type="eggNOG" id="ENOG502RJV2">
    <property type="taxonomic scope" value="Eukaryota"/>
</dbReference>
<feature type="region of interest" description="Disordered" evidence="1">
    <location>
        <begin position="407"/>
        <end position="460"/>
    </location>
</feature>
<accession>W9XJH9</accession>
<feature type="region of interest" description="Disordered" evidence="1">
    <location>
        <begin position="192"/>
        <end position="213"/>
    </location>
</feature>
<feature type="compositionally biased region" description="Polar residues" evidence="1">
    <location>
        <begin position="513"/>
        <end position="523"/>
    </location>
</feature>
<feature type="compositionally biased region" description="Polar residues" evidence="1">
    <location>
        <begin position="626"/>
        <end position="635"/>
    </location>
</feature>
<dbReference type="OrthoDB" id="4150782at2759"/>
<feature type="compositionally biased region" description="Basic and acidic residues" evidence="1">
    <location>
        <begin position="372"/>
        <end position="394"/>
    </location>
</feature>
<feature type="compositionally biased region" description="Polar residues" evidence="1">
    <location>
        <begin position="196"/>
        <end position="208"/>
    </location>
</feature>
<dbReference type="Proteomes" id="UP000019478">
    <property type="component" value="Unassembled WGS sequence"/>
</dbReference>
<comment type="caution">
    <text evidence="2">The sequence shown here is derived from an EMBL/GenBank/DDBJ whole genome shotgun (WGS) entry which is preliminary data.</text>
</comment>
<proteinExistence type="predicted"/>
<organism evidence="2 3">
    <name type="scientific">Capronia epimyces CBS 606.96</name>
    <dbReference type="NCBI Taxonomy" id="1182542"/>
    <lineage>
        <taxon>Eukaryota</taxon>
        <taxon>Fungi</taxon>
        <taxon>Dikarya</taxon>
        <taxon>Ascomycota</taxon>
        <taxon>Pezizomycotina</taxon>
        <taxon>Eurotiomycetes</taxon>
        <taxon>Chaetothyriomycetidae</taxon>
        <taxon>Chaetothyriales</taxon>
        <taxon>Herpotrichiellaceae</taxon>
        <taxon>Capronia</taxon>
    </lineage>
</organism>
<feature type="region of interest" description="Disordered" evidence="1">
    <location>
        <begin position="598"/>
        <end position="643"/>
    </location>
</feature>
<feature type="region of interest" description="Disordered" evidence="1">
    <location>
        <begin position="1007"/>
        <end position="1085"/>
    </location>
</feature>
<feature type="compositionally biased region" description="Basic and acidic residues" evidence="1">
    <location>
        <begin position="1037"/>
        <end position="1060"/>
    </location>
</feature>